<dbReference type="AlphaFoldDB" id="A0A840AD13"/>
<dbReference type="PANTHER" id="PTHR10545">
    <property type="entry name" value="DIAMINE N-ACETYLTRANSFERASE"/>
    <property type="match status" value="1"/>
</dbReference>
<dbReference type="PANTHER" id="PTHR10545:SF29">
    <property type="entry name" value="GH14572P-RELATED"/>
    <property type="match status" value="1"/>
</dbReference>
<dbReference type="EC" id="2.3.1.57" evidence="5"/>
<proteinExistence type="inferred from homology"/>
<dbReference type="InterPro" id="IPR051016">
    <property type="entry name" value="Diverse_Substrate_AcTransf"/>
</dbReference>
<organism evidence="5 6">
    <name type="scientific">Roseococcus suduntuyensis</name>
    <dbReference type="NCBI Taxonomy" id="455361"/>
    <lineage>
        <taxon>Bacteria</taxon>
        <taxon>Pseudomonadati</taxon>
        <taxon>Pseudomonadota</taxon>
        <taxon>Alphaproteobacteria</taxon>
        <taxon>Acetobacterales</taxon>
        <taxon>Roseomonadaceae</taxon>
        <taxon>Roseococcus</taxon>
    </lineage>
</organism>
<evidence type="ECO:0000259" key="4">
    <source>
        <dbReference type="PROSITE" id="PS51186"/>
    </source>
</evidence>
<dbReference type="RefSeq" id="WP_184384279.1">
    <property type="nucleotide sequence ID" value="NZ_JACIDJ010000003.1"/>
</dbReference>
<dbReference type="CDD" id="cd04301">
    <property type="entry name" value="NAT_SF"/>
    <property type="match status" value="1"/>
</dbReference>
<dbReference type="EMBL" id="JACIDJ010000003">
    <property type="protein sequence ID" value="MBB3898977.1"/>
    <property type="molecule type" value="Genomic_DNA"/>
</dbReference>
<comment type="similarity">
    <text evidence="1">Belongs to the acetyltransferase family.</text>
</comment>
<gene>
    <name evidence="5" type="ORF">GGQ83_002420</name>
</gene>
<comment type="caution">
    <text evidence="5">The sequence shown here is derived from an EMBL/GenBank/DDBJ whole genome shotgun (WGS) entry which is preliminary data.</text>
</comment>
<keyword evidence="2 5" id="KW-0808">Transferase</keyword>
<keyword evidence="3 5" id="KW-0012">Acyltransferase</keyword>
<dbReference type="Proteomes" id="UP000553193">
    <property type="component" value="Unassembled WGS sequence"/>
</dbReference>
<name>A0A840AD13_9PROT</name>
<protein>
    <submittedName>
        <fullName evidence="5">Diamine N-acetyltransferase</fullName>
        <ecNumber evidence="5">2.3.1.57</ecNumber>
    </submittedName>
</protein>
<evidence type="ECO:0000313" key="6">
    <source>
        <dbReference type="Proteomes" id="UP000553193"/>
    </source>
</evidence>
<reference evidence="5 6" key="1">
    <citation type="submission" date="2020-08" db="EMBL/GenBank/DDBJ databases">
        <title>Genomic Encyclopedia of Type Strains, Phase IV (KMG-IV): sequencing the most valuable type-strain genomes for metagenomic binning, comparative biology and taxonomic classification.</title>
        <authorList>
            <person name="Goeker M."/>
        </authorList>
    </citation>
    <scope>NUCLEOTIDE SEQUENCE [LARGE SCALE GENOMIC DNA]</scope>
    <source>
        <strain evidence="5 6">DSM 19979</strain>
    </source>
</reference>
<dbReference type="SUPFAM" id="SSF55729">
    <property type="entry name" value="Acyl-CoA N-acyltransferases (Nat)"/>
    <property type="match status" value="1"/>
</dbReference>
<accession>A0A840AD13</accession>
<dbReference type="InterPro" id="IPR016181">
    <property type="entry name" value="Acyl_CoA_acyltransferase"/>
</dbReference>
<evidence type="ECO:0000256" key="1">
    <source>
        <dbReference type="ARBA" id="ARBA00008694"/>
    </source>
</evidence>
<keyword evidence="6" id="KW-1185">Reference proteome</keyword>
<evidence type="ECO:0000256" key="2">
    <source>
        <dbReference type="ARBA" id="ARBA00022679"/>
    </source>
</evidence>
<sequence>MTIRAASPADASAVFTLVRALAEYEELLGDFRATEADFHRLLEQGACRALLAEVEGEAVGIALFYPTALTFLGGRGLWLEDLFVVPAHRGAGHGMALLRALARLTLDEGFVALEWNVLDWNAPAIALYDRIGATARTQWTDRRLAGAALSALAA</sequence>
<dbReference type="GO" id="GO:0004145">
    <property type="term" value="F:diamine N-acetyltransferase activity"/>
    <property type="evidence" value="ECO:0007669"/>
    <property type="project" value="UniProtKB-EC"/>
</dbReference>
<evidence type="ECO:0000256" key="3">
    <source>
        <dbReference type="ARBA" id="ARBA00023315"/>
    </source>
</evidence>
<dbReference type="Gene3D" id="3.40.630.30">
    <property type="match status" value="1"/>
</dbReference>
<dbReference type="FunFam" id="3.40.630.30:FF:000064">
    <property type="entry name" value="GNAT family acetyltransferase"/>
    <property type="match status" value="1"/>
</dbReference>
<feature type="domain" description="N-acetyltransferase" evidence="4">
    <location>
        <begin position="1"/>
        <end position="154"/>
    </location>
</feature>
<dbReference type="InterPro" id="IPR000182">
    <property type="entry name" value="GNAT_dom"/>
</dbReference>
<dbReference type="PROSITE" id="PS51186">
    <property type="entry name" value="GNAT"/>
    <property type="match status" value="1"/>
</dbReference>
<dbReference type="Pfam" id="PF00583">
    <property type="entry name" value="Acetyltransf_1"/>
    <property type="match status" value="1"/>
</dbReference>
<evidence type="ECO:0000313" key="5">
    <source>
        <dbReference type="EMBL" id="MBB3898977.1"/>
    </source>
</evidence>